<dbReference type="InterPro" id="IPR008922">
    <property type="entry name" value="Di-copper_centre_dom_sf"/>
</dbReference>
<name>A0A1Y1ZC41_9FUNG</name>
<keyword evidence="2" id="KW-1185">Reference proteome</keyword>
<reference evidence="1 2" key="1">
    <citation type="submission" date="2016-07" db="EMBL/GenBank/DDBJ databases">
        <title>Pervasive Adenine N6-methylation of Active Genes in Fungi.</title>
        <authorList>
            <consortium name="DOE Joint Genome Institute"/>
            <person name="Mondo S.J."/>
            <person name="Dannebaum R.O."/>
            <person name="Kuo R.C."/>
            <person name="Labutti K."/>
            <person name="Haridas S."/>
            <person name="Kuo A."/>
            <person name="Salamov A."/>
            <person name="Ahrendt S.R."/>
            <person name="Lipzen A."/>
            <person name="Sullivan W."/>
            <person name="Andreopoulos W.B."/>
            <person name="Clum A."/>
            <person name="Lindquist E."/>
            <person name="Daum C."/>
            <person name="Ramamoorthy G.K."/>
            <person name="Gryganskyi A."/>
            <person name="Culley D."/>
            <person name="Magnuson J.K."/>
            <person name="James T.Y."/>
            <person name="O'Malley M.A."/>
            <person name="Stajich J.E."/>
            <person name="Spatafora J.W."/>
            <person name="Visel A."/>
            <person name="Grigoriev I.V."/>
        </authorList>
    </citation>
    <scope>NUCLEOTIDE SEQUENCE [LARGE SCALE GENOMIC DNA]</scope>
    <source>
        <strain evidence="1 2">CBS 931.73</strain>
    </source>
</reference>
<dbReference type="InParanoid" id="A0A1Y1ZC41"/>
<proteinExistence type="predicted"/>
<gene>
    <name evidence="1" type="ORF">K493DRAFT_310042</name>
</gene>
<organism evidence="1 2">
    <name type="scientific">Basidiobolus meristosporus CBS 931.73</name>
    <dbReference type="NCBI Taxonomy" id="1314790"/>
    <lineage>
        <taxon>Eukaryota</taxon>
        <taxon>Fungi</taxon>
        <taxon>Fungi incertae sedis</taxon>
        <taxon>Zoopagomycota</taxon>
        <taxon>Entomophthoromycotina</taxon>
        <taxon>Basidiobolomycetes</taxon>
        <taxon>Basidiobolales</taxon>
        <taxon>Basidiobolaceae</taxon>
        <taxon>Basidiobolus</taxon>
    </lineage>
</organism>
<dbReference type="Proteomes" id="UP000193498">
    <property type="component" value="Unassembled WGS sequence"/>
</dbReference>
<comment type="caution">
    <text evidence="1">The sequence shown here is derived from an EMBL/GenBank/DDBJ whole genome shotgun (WGS) entry which is preliminary data.</text>
</comment>
<protein>
    <submittedName>
        <fullName evidence="1">Uncharacterized protein</fullName>
    </submittedName>
</protein>
<accession>A0A1Y1ZC41</accession>
<dbReference type="EMBL" id="MCFE01000005">
    <property type="protein sequence ID" value="ORY07828.1"/>
    <property type="molecule type" value="Genomic_DNA"/>
</dbReference>
<sequence>MMDQFYTQLQKHSLTPGLLPRQRRFLKQIETTIQKISPNFTMPYWVSRDVLFASSGPSNQPVIFRTGLWI</sequence>
<dbReference type="AlphaFoldDB" id="A0A1Y1ZC41"/>
<evidence type="ECO:0000313" key="2">
    <source>
        <dbReference type="Proteomes" id="UP000193498"/>
    </source>
</evidence>
<dbReference type="Gene3D" id="1.10.1280.10">
    <property type="entry name" value="Di-copper center containing domain from catechol oxidase"/>
    <property type="match status" value="1"/>
</dbReference>
<evidence type="ECO:0000313" key="1">
    <source>
        <dbReference type="EMBL" id="ORY07828.1"/>
    </source>
</evidence>